<evidence type="ECO:0000313" key="1">
    <source>
        <dbReference type="EMBL" id="KYJ86274.1"/>
    </source>
</evidence>
<organism evidence="1 2">
    <name type="scientific">Sulfurovum riftiae</name>
    <dbReference type="NCBI Taxonomy" id="1630136"/>
    <lineage>
        <taxon>Bacteria</taxon>
        <taxon>Pseudomonadati</taxon>
        <taxon>Campylobacterota</taxon>
        <taxon>Epsilonproteobacteria</taxon>
        <taxon>Campylobacterales</taxon>
        <taxon>Sulfurovaceae</taxon>
        <taxon>Sulfurovum</taxon>
    </lineage>
</organism>
<dbReference type="Proteomes" id="UP000075359">
    <property type="component" value="Unassembled WGS sequence"/>
</dbReference>
<dbReference type="RefSeq" id="WP_067331101.1">
    <property type="nucleotide sequence ID" value="NZ_LNKT01000034.1"/>
</dbReference>
<dbReference type="AlphaFoldDB" id="A0A151CFM7"/>
<proteinExistence type="predicted"/>
<comment type="caution">
    <text evidence="1">The sequence shown here is derived from an EMBL/GenBank/DDBJ whole genome shotgun (WGS) entry which is preliminary data.</text>
</comment>
<reference evidence="1 2" key="1">
    <citation type="submission" date="2015-11" db="EMBL/GenBank/DDBJ databases">
        <title>Draft genome of Sulfurovum riftiae 1812E, a member of the Epsilonproteobacteria isolated from the tube of the deep-sea hydrothermal vent tubewom Riftia pachyptila.</title>
        <authorList>
            <person name="Vetriani C."/>
            <person name="Giovannelli D."/>
        </authorList>
    </citation>
    <scope>NUCLEOTIDE SEQUENCE [LARGE SCALE GENOMIC DNA]</scope>
    <source>
        <strain evidence="1 2">1812E</strain>
    </source>
</reference>
<keyword evidence="2" id="KW-1185">Reference proteome</keyword>
<accession>A0A151CFM7</accession>
<dbReference type="OrthoDB" id="5373157at2"/>
<dbReference type="STRING" id="1630136.AS592_05615"/>
<evidence type="ECO:0000313" key="2">
    <source>
        <dbReference type="Proteomes" id="UP000075359"/>
    </source>
</evidence>
<dbReference type="EMBL" id="LNKT01000034">
    <property type="protein sequence ID" value="KYJ86274.1"/>
    <property type="molecule type" value="Genomic_DNA"/>
</dbReference>
<gene>
    <name evidence="1" type="ORF">AS592_05615</name>
</gene>
<evidence type="ECO:0008006" key="3">
    <source>
        <dbReference type="Google" id="ProtNLM"/>
    </source>
</evidence>
<sequence>MKKASMILSHLTDQPQFKSLKQHACYKKYISLLGAKWQKAIAFVYIQNDTLFVAVTHPGFKMELNYNKDILKSVLTQLATLDKACEMLQAEKIVIFHSKYRSIIREEAETSTVPYYNELASSDFSIESEDDEIKAKFEAIRERILERIQEQK</sequence>
<name>A0A151CFM7_9BACT</name>
<protein>
    <recommendedName>
        <fullName evidence="3">DUF721 domain-containing protein</fullName>
    </recommendedName>
</protein>